<feature type="compositionally biased region" description="Basic and acidic residues" evidence="2">
    <location>
        <begin position="1103"/>
        <end position="1138"/>
    </location>
</feature>
<feature type="compositionally biased region" description="Basic and acidic residues" evidence="2">
    <location>
        <begin position="598"/>
        <end position="607"/>
    </location>
</feature>
<feature type="coiled-coil region" evidence="1">
    <location>
        <begin position="355"/>
        <end position="382"/>
    </location>
</feature>
<dbReference type="Proteomes" id="UP000298493">
    <property type="component" value="Unassembled WGS sequence"/>
</dbReference>
<feature type="region of interest" description="Disordered" evidence="2">
    <location>
        <begin position="1031"/>
        <end position="1161"/>
    </location>
</feature>
<feature type="region of interest" description="Disordered" evidence="2">
    <location>
        <begin position="464"/>
        <end position="669"/>
    </location>
</feature>
<protein>
    <submittedName>
        <fullName evidence="3">Uncharacterized protein</fullName>
    </submittedName>
</protein>
<feature type="compositionally biased region" description="Pro residues" evidence="2">
    <location>
        <begin position="555"/>
        <end position="567"/>
    </location>
</feature>
<feature type="region of interest" description="Disordered" evidence="2">
    <location>
        <begin position="774"/>
        <end position="861"/>
    </location>
</feature>
<feature type="compositionally biased region" description="Low complexity" evidence="2">
    <location>
        <begin position="774"/>
        <end position="801"/>
    </location>
</feature>
<feature type="compositionally biased region" description="Basic and acidic residues" evidence="2">
    <location>
        <begin position="1148"/>
        <end position="1161"/>
    </location>
</feature>
<reference evidence="3 4" key="1">
    <citation type="submission" date="2019-04" db="EMBL/GenBank/DDBJ databases">
        <title>High contiguity whole genome sequence and gene annotation resource for two Venturia nashicola isolates.</title>
        <authorList>
            <person name="Prokchorchik M."/>
            <person name="Won K."/>
            <person name="Lee Y."/>
            <person name="Choi E.D."/>
            <person name="Segonzac C."/>
            <person name="Sohn K.H."/>
        </authorList>
    </citation>
    <scope>NUCLEOTIDE SEQUENCE [LARGE SCALE GENOMIC DNA]</scope>
    <source>
        <strain evidence="3 4">PRI2</strain>
    </source>
</reference>
<keyword evidence="1" id="KW-0175">Coiled coil</keyword>
<comment type="caution">
    <text evidence="3">The sequence shown here is derived from an EMBL/GenBank/DDBJ whole genome shotgun (WGS) entry which is preliminary data.</text>
</comment>
<feature type="compositionally biased region" description="Polar residues" evidence="2">
    <location>
        <begin position="802"/>
        <end position="812"/>
    </location>
</feature>
<organism evidence="3 4">
    <name type="scientific">Venturia nashicola</name>
    <dbReference type="NCBI Taxonomy" id="86259"/>
    <lineage>
        <taxon>Eukaryota</taxon>
        <taxon>Fungi</taxon>
        <taxon>Dikarya</taxon>
        <taxon>Ascomycota</taxon>
        <taxon>Pezizomycotina</taxon>
        <taxon>Dothideomycetes</taxon>
        <taxon>Pleosporomycetidae</taxon>
        <taxon>Venturiales</taxon>
        <taxon>Venturiaceae</taxon>
        <taxon>Venturia</taxon>
    </lineage>
</organism>
<name>A0A4Z1P530_9PEZI</name>
<feature type="compositionally biased region" description="Low complexity" evidence="2">
    <location>
        <begin position="615"/>
        <end position="631"/>
    </location>
</feature>
<sequence length="1161" mass="127782">MSLRPAYKVEELLALRGSAAESTVSLDKFPDEEAIKGMSISHPTSLHFATHPFRLVINMHEPPLSILYLSTVLLVSSLIHSTFIPQRSCVSTIAVRYEIPKNYDTCPTPAHENSASQLLLTGVSFDTEHVLKPSASNPGLSSSGDHVFRPSTNISVNLARVPVAPRGMFAAMKRPSPTPSVKRNKVERLIKEHGSPPHLRVTAGGRIVPNDFTPLGSPRFAYAPINRPNVSSKVFPASRNASFPGFEPVLPNGFVGYNNFGELCQYIDGNVVPVRPGAHANSPPAFFMPPPNWPFPQLSQFNPMNANVGGMVNGIHPQAPPFYPQAAQTAPLPPPPVQQPFASQIPPQPDRTTPAGDAEAQIKFLNDRYEALRQEKIQFEREEVKYGDTWSAAQKAAAVTRKRQFVNDLDSIRKKTKDLENFKTNPTNVGAFPTPAHMRPQDTQPFFAPASAVVQPPPVMPLAPGMDWPALPPPRPTSNEKAVREVQHASPKSEPSPSSRAPPRRSHAIPIKDPRTHQPVNDHAGPTLNPASPSYEPGKPFPLTEGSPPTFVVPAPSPIETPNPPPAELAKQYPWVFENENKDRPIQQQERPQPSRLPSEHSRHGQASDENDFYSHTPSQHQTSHSSVTTTDFFPTNTHEHSFSKFMSRKASGSDRRSFENNPMTPQRELQNGIVSPMSEQQHSKVPPASPIDHRLANFLRDTAMTPAHLHMAELEGSFVAPRSSVHVSPSIREEFNGKSKEYLEGYVTATAGNAPAGKSADYVNGYCDGLKSASAMRRSDSRSTSTISLKSSTSVSRSKTPPNTAHNLSHASSRDQHRDQHYENLRVRQNPNTFLPNNSFSSNAEGALGTQSQFGNNHSASLPREQRRTFSTFGAQQSAFTHVTRSYSEFDGSSSPPKTIDFANSPWNNPHSCQSLKDRLQEDINAATVRLAKPAPQRRERVVSASFPPHPVSLNHQSGNSTGQTARIGSIPQLSYFGDDKYASGSSEPFPGIDSKLHFYSERSTREFSAHSSRQVDGTMDDLAEMVEPVKLDAKGPAMEPGKRTSSKASPSKMAPPYAETPPASPTKSNASPKKVTSPKHRIQQLASHARDFLGSGSSCGSDRESGRERGERSRPESPDPKKMSPEEKRRWKEDWKKKFRQLKTQETAEMKKYNKDNPL</sequence>
<feature type="compositionally biased region" description="Polar residues" evidence="2">
    <location>
        <begin position="828"/>
        <end position="861"/>
    </location>
</feature>
<feature type="compositionally biased region" description="Low complexity" evidence="2">
    <location>
        <begin position="1048"/>
        <end position="1058"/>
    </location>
</feature>
<evidence type="ECO:0000313" key="4">
    <source>
        <dbReference type="Proteomes" id="UP000298493"/>
    </source>
</evidence>
<feature type="compositionally biased region" description="Polar residues" evidence="2">
    <location>
        <begin position="660"/>
        <end position="669"/>
    </location>
</feature>
<feature type="compositionally biased region" description="Basic and acidic residues" evidence="2">
    <location>
        <begin position="813"/>
        <end position="827"/>
    </location>
</feature>
<dbReference type="EMBL" id="SNSC02000009">
    <property type="protein sequence ID" value="TID21664.1"/>
    <property type="molecule type" value="Genomic_DNA"/>
</dbReference>
<evidence type="ECO:0000313" key="3">
    <source>
        <dbReference type="EMBL" id="TID21664.1"/>
    </source>
</evidence>
<keyword evidence="4" id="KW-1185">Reference proteome</keyword>
<proteinExistence type="predicted"/>
<evidence type="ECO:0000256" key="1">
    <source>
        <dbReference type="SAM" id="Coils"/>
    </source>
</evidence>
<dbReference type="AlphaFoldDB" id="A0A4Z1P530"/>
<dbReference type="STRING" id="86259.A0A4Z1P530"/>
<gene>
    <name evidence="3" type="ORF">E6O75_ATG05059</name>
</gene>
<feature type="compositionally biased region" description="Low complexity" evidence="2">
    <location>
        <begin position="489"/>
        <end position="501"/>
    </location>
</feature>
<accession>A0A4Z1P530</accession>
<evidence type="ECO:0000256" key="2">
    <source>
        <dbReference type="SAM" id="MobiDB-lite"/>
    </source>
</evidence>